<evidence type="ECO:0000256" key="1">
    <source>
        <dbReference type="ARBA" id="ARBA00004141"/>
    </source>
</evidence>
<keyword evidence="5 6" id="KW-0472">Membrane</keyword>
<dbReference type="GO" id="GO:0042147">
    <property type="term" value="P:retrograde transport, endosome to Golgi"/>
    <property type="evidence" value="ECO:0007669"/>
    <property type="project" value="TreeGrafter"/>
</dbReference>
<dbReference type="InterPro" id="IPR053937">
    <property type="entry name" value="GOST_TM"/>
</dbReference>
<dbReference type="AlphaFoldDB" id="A0A915IEE0"/>
<evidence type="ECO:0000256" key="3">
    <source>
        <dbReference type="ARBA" id="ARBA00022729"/>
    </source>
</evidence>
<dbReference type="OMA" id="LWVDTAF"/>
<feature type="transmembrane region" description="Helical" evidence="6">
    <location>
        <begin position="285"/>
        <end position="301"/>
    </location>
</feature>
<dbReference type="Pfam" id="PF06814">
    <property type="entry name" value="GOST_TM"/>
    <property type="match status" value="1"/>
</dbReference>
<feature type="transmembrane region" description="Helical" evidence="6">
    <location>
        <begin position="239"/>
        <end position="257"/>
    </location>
</feature>
<dbReference type="WBParaSite" id="nRc.2.0.1.t11581-RA">
    <property type="protein sequence ID" value="nRc.2.0.1.t11581-RA"/>
    <property type="gene ID" value="nRc.2.0.1.g11581"/>
</dbReference>
<dbReference type="GO" id="GO:0005829">
    <property type="term" value="C:cytosol"/>
    <property type="evidence" value="ECO:0007669"/>
    <property type="project" value="GOC"/>
</dbReference>
<dbReference type="PANTHER" id="PTHR21229">
    <property type="entry name" value="LUNG SEVEN TRANSMEMBRANE RECEPTOR"/>
    <property type="match status" value="1"/>
</dbReference>
<keyword evidence="4 6" id="KW-1133">Transmembrane helix</keyword>
<evidence type="ECO:0000256" key="6">
    <source>
        <dbReference type="SAM" id="Phobius"/>
    </source>
</evidence>
<feature type="transmembrane region" description="Helical" evidence="6">
    <location>
        <begin position="313"/>
        <end position="332"/>
    </location>
</feature>
<evidence type="ECO:0000259" key="8">
    <source>
        <dbReference type="Pfam" id="PF06814"/>
    </source>
</evidence>
<dbReference type="PANTHER" id="PTHR21229:SF1">
    <property type="entry name" value="GH17801P"/>
    <property type="match status" value="1"/>
</dbReference>
<feature type="transmembrane region" description="Helical" evidence="6">
    <location>
        <begin position="425"/>
        <end position="442"/>
    </location>
</feature>
<dbReference type="GO" id="GO:0016020">
    <property type="term" value="C:membrane"/>
    <property type="evidence" value="ECO:0007669"/>
    <property type="project" value="UniProtKB-SubCell"/>
</dbReference>
<feature type="chain" id="PRO_5037494800" evidence="7">
    <location>
        <begin position="21"/>
        <end position="546"/>
    </location>
</feature>
<feature type="domain" description="GOST seven transmembrane" evidence="8">
    <location>
        <begin position="204"/>
        <end position="449"/>
    </location>
</feature>
<evidence type="ECO:0000313" key="9">
    <source>
        <dbReference type="Proteomes" id="UP000887565"/>
    </source>
</evidence>
<evidence type="ECO:0000256" key="2">
    <source>
        <dbReference type="ARBA" id="ARBA00022692"/>
    </source>
</evidence>
<evidence type="ECO:0000256" key="7">
    <source>
        <dbReference type="SAM" id="SignalP"/>
    </source>
</evidence>
<keyword evidence="2 6" id="KW-0812">Transmembrane</keyword>
<dbReference type="Proteomes" id="UP000887565">
    <property type="component" value="Unplaced"/>
</dbReference>
<organism evidence="9 10">
    <name type="scientific">Romanomermis culicivorax</name>
    <name type="common">Nematode worm</name>
    <dbReference type="NCBI Taxonomy" id="13658"/>
    <lineage>
        <taxon>Eukaryota</taxon>
        <taxon>Metazoa</taxon>
        <taxon>Ecdysozoa</taxon>
        <taxon>Nematoda</taxon>
        <taxon>Enoplea</taxon>
        <taxon>Dorylaimia</taxon>
        <taxon>Mermithida</taxon>
        <taxon>Mermithoidea</taxon>
        <taxon>Mermithidae</taxon>
        <taxon>Romanomermis</taxon>
    </lineage>
</organism>
<comment type="subcellular location">
    <subcellularLocation>
        <location evidence="1">Membrane</location>
        <topology evidence="1">Multi-pass membrane protein</topology>
    </subcellularLocation>
</comment>
<evidence type="ECO:0000256" key="5">
    <source>
        <dbReference type="ARBA" id="ARBA00023136"/>
    </source>
</evidence>
<dbReference type="GO" id="GO:0005794">
    <property type="term" value="C:Golgi apparatus"/>
    <property type="evidence" value="ECO:0007669"/>
    <property type="project" value="TreeGrafter"/>
</dbReference>
<protein>
    <submittedName>
        <fullName evidence="10">Transmembrane protein 87A</fullName>
    </submittedName>
</protein>
<feature type="transmembrane region" description="Helical" evidence="6">
    <location>
        <begin position="205"/>
        <end position="227"/>
    </location>
</feature>
<sequence length="546" mass="63279">MYSSHLILFSITFCISRIVARIETGLFEKELSFNKSVLVHFQRSAFNSTIIQSKVLCNANGASDPSLTIDVYVRSSPCGNEFYERLGPNIINIEDVLHSYIDSGLSDEQFVEYSYKAFIFKHKTFIHKCDGKARPLVDEEKHEVFRVNSSFGLKTEHPLFTLNSDELYLLIFRLVPSDPRIVFDAHIWAEWKHTGGYLGPLDAPLLPFFGFMCTVYAFFAILWLIWCFWRWQDLLRIQYWIGIVIGIGFMEKMVFYIEYQKINYTGTEAEGATEFAEIMSCLKKTVSIVLVIIVSVGYGVVKPRLGATLQKLIGLGFVYFLLCSIDGIVRASKAQHESLKQKQIVFLPLLLMELGLFYWSFMSLVNTTRALRLRRNEVKLSLYRYFTYTMISFAIASVCFMIWSVATRSLNRCLKDWKKLWIDTAFWPTLFSILLFAIMILWRPTINNQRYAFTPLLDNGEDDDEEDTVFSEAFTTSEAIKLRTTITNQQNSTKLDRRSNEKDNLEDDLKWIEEHIPSTLADRALPAMVDSDEEREQTKFEISKMQ</sequence>
<keyword evidence="9" id="KW-1185">Reference proteome</keyword>
<proteinExistence type="predicted"/>
<name>A0A915IEE0_ROMCU</name>
<reference evidence="10" key="1">
    <citation type="submission" date="2022-11" db="UniProtKB">
        <authorList>
            <consortium name="WormBaseParasite"/>
        </authorList>
    </citation>
    <scope>IDENTIFICATION</scope>
</reference>
<accession>A0A915IEE0</accession>
<feature type="signal peptide" evidence="7">
    <location>
        <begin position="1"/>
        <end position="20"/>
    </location>
</feature>
<keyword evidence="3 7" id="KW-0732">Signal</keyword>
<feature type="transmembrane region" description="Helical" evidence="6">
    <location>
        <begin position="344"/>
        <end position="365"/>
    </location>
</feature>
<evidence type="ECO:0000313" key="10">
    <source>
        <dbReference type="WBParaSite" id="nRc.2.0.1.t11581-RA"/>
    </source>
</evidence>
<feature type="transmembrane region" description="Helical" evidence="6">
    <location>
        <begin position="385"/>
        <end position="405"/>
    </location>
</feature>
<dbReference type="InterPro" id="IPR009637">
    <property type="entry name" value="GPR107/GPR108-like"/>
</dbReference>
<evidence type="ECO:0000256" key="4">
    <source>
        <dbReference type="ARBA" id="ARBA00022989"/>
    </source>
</evidence>